<protein>
    <submittedName>
        <fullName evidence="1">Uncharacterized protein</fullName>
    </submittedName>
</protein>
<dbReference type="EMBL" id="LR796238">
    <property type="protein sequence ID" value="CAB4130434.1"/>
    <property type="molecule type" value="Genomic_DNA"/>
</dbReference>
<accession>A0A6J5L7K2</accession>
<sequence>MSRIKVKGGPTQVVGKWSAVFERMKAGDSFIVESAEERRSVIGAFWSWRKRHETTLRIQTSAYDEGGRYFVAVVDGAP</sequence>
<organism evidence="1">
    <name type="scientific">uncultured Caudovirales phage</name>
    <dbReference type="NCBI Taxonomy" id="2100421"/>
    <lineage>
        <taxon>Viruses</taxon>
        <taxon>Duplodnaviria</taxon>
        <taxon>Heunggongvirae</taxon>
        <taxon>Uroviricota</taxon>
        <taxon>Caudoviricetes</taxon>
        <taxon>Peduoviridae</taxon>
        <taxon>Maltschvirus</taxon>
        <taxon>Maltschvirus maltsch</taxon>
    </lineage>
</organism>
<proteinExistence type="predicted"/>
<gene>
    <name evidence="1" type="ORF">UFOVP119_58</name>
</gene>
<reference evidence="1" key="1">
    <citation type="submission" date="2020-04" db="EMBL/GenBank/DDBJ databases">
        <authorList>
            <person name="Chiriac C."/>
            <person name="Salcher M."/>
            <person name="Ghai R."/>
            <person name="Kavagutti S V."/>
        </authorList>
    </citation>
    <scope>NUCLEOTIDE SEQUENCE</scope>
</reference>
<evidence type="ECO:0000313" key="1">
    <source>
        <dbReference type="EMBL" id="CAB4130434.1"/>
    </source>
</evidence>
<name>A0A6J5L7K2_9CAUD</name>